<evidence type="ECO:0000313" key="13">
    <source>
        <dbReference type="EMBL" id="AMO68015.1"/>
    </source>
</evidence>
<dbReference type="Gene3D" id="3.30.1150.10">
    <property type="match status" value="1"/>
</dbReference>
<dbReference type="KEGG" id="zal:AZF00_06720"/>
<evidence type="ECO:0000256" key="5">
    <source>
        <dbReference type="ARBA" id="ARBA00022519"/>
    </source>
</evidence>
<dbReference type="Proteomes" id="UP000074119">
    <property type="component" value="Chromosome"/>
</dbReference>
<protein>
    <recommendedName>
        <fullName evidence="12">TonB C-terminal domain-containing protein</fullName>
    </recommendedName>
</protein>
<keyword evidence="8 11" id="KW-1133">Transmembrane helix</keyword>
<dbReference type="AlphaFoldDB" id="A0A127M428"/>
<dbReference type="PROSITE" id="PS52015">
    <property type="entry name" value="TONB_CTD"/>
    <property type="match status" value="1"/>
</dbReference>
<feature type="domain" description="TonB C-terminal" evidence="12">
    <location>
        <begin position="176"/>
        <end position="267"/>
    </location>
</feature>
<dbReference type="PANTHER" id="PTHR33446:SF11">
    <property type="entry name" value="TONB3"/>
    <property type="match status" value="1"/>
</dbReference>
<evidence type="ECO:0000256" key="7">
    <source>
        <dbReference type="ARBA" id="ARBA00022927"/>
    </source>
</evidence>
<organism evidence="13 14">
    <name type="scientific">Zhongshania aliphaticivorans</name>
    <dbReference type="NCBI Taxonomy" id="1470434"/>
    <lineage>
        <taxon>Bacteria</taxon>
        <taxon>Pseudomonadati</taxon>
        <taxon>Pseudomonadota</taxon>
        <taxon>Gammaproteobacteria</taxon>
        <taxon>Cellvibrionales</taxon>
        <taxon>Spongiibacteraceae</taxon>
        <taxon>Zhongshania</taxon>
    </lineage>
</organism>
<dbReference type="STRING" id="1470434.AZF00_06720"/>
<dbReference type="InterPro" id="IPR006260">
    <property type="entry name" value="TonB/TolA_C"/>
</dbReference>
<evidence type="ECO:0000256" key="9">
    <source>
        <dbReference type="ARBA" id="ARBA00023136"/>
    </source>
</evidence>
<evidence type="ECO:0000256" key="6">
    <source>
        <dbReference type="ARBA" id="ARBA00022692"/>
    </source>
</evidence>
<evidence type="ECO:0000259" key="12">
    <source>
        <dbReference type="PROSITE" id="PS52015"/>
    </source>
</evidence>
<evidence type="ECO:0000256" key="4">
    <source>
        <dbReference type="ARBA" id="ARBA00022475"/>
    </source>
</evidence>
<dbReference type="NCBIfam" id="TIGR01352">
    <property type="entry name" value="tonB_Cterm"/>
    <property type="match status" value="1"/>
</dbReference>
<dbReference type="EMBL" id="CP014544">
    <property type="protein sequence ID" value="AMO68015.1"/>
    <property type="molecule type" value="Genomic_DNA"/>
</dbReference>
<dbReference type="Pfam" id="PF03544">
    <property type="entry name" value="TonB_C"/>
    <property type="match status" value="1"/>
</dbReference>
<keyword evidence="9 11" id="KW-0472">Membrane</keyword>
<keyword evidence="6 11" id="KW-0812">Transmembrane</keyword>
<comment type="subcellular location">
    <subcellularLocation>
        <location evidence="1">Cell inner membrane</location>
        <topology evidence="1">Single-pass membrane protein</topology>
        <orientation evidence="1">Periplasmic side</orientation>
    </subcellularLocation>
</comment>
<comment type="similarity">
    <text evidence="2">Belongs to the TonB family.</text>
</comment>
<feature type="transmembrane region" description="Helical" evidence="11">
    <location>
        <begin position="20"/>
        <end position="41"/>
    </location>
</feature>
<dbReference type="SUPFAM" id="SSF74653">
    <property type="entry name" value="TolA/TonB C-terminal domain"/>
    <property type="match status" value="1"/>
</dbReference>
<dbReference type="InterPro" id="IPR051045">
    <property type="entry name" value="TonB-dependent_transducer"/>
</dbReference>
<evidence type="ECO:0000256" key="2">
    <source>
        <dbReference type="ARBA" id="ARBA00006555"/>
    </source>
</evidence>
<keyword evidence="3" id="KW-0813">Transport</keyword>
<evidence type="ECO:0000256" key="3">
    <source>
        <dbReference type="ARBA" id="ARBA00022448"/>
    </source>
</evidence>
<name>A0A127M428_9GAMM</name>
<accession>A0A127M428</accession>
<evidence type="ECO:0000313" key="14">
    <source>
        <dbReference type="Proteomes" id="UP000074119"/>
    </source>
</evidence>
<dbReference type="GO" id="GO:0015031">
    <property type="term" value="P:protein transport"/>
    <property type="evidence" value="ECO:0007669"/>
    <property type="project" value="UniProtKB-KW"/>
</dbReference>
<evidence type="ECO:0000256" key="8">
    <source>
        <dbReference type="ARBA" id="ARBA00022989"/>
    </source>
</evidence>
<sequence>MSEMMEAAASPRKTGFGQSAESVIAISLLGVCAAAGLAAFLSSGGEQSITRTAASEAATFELTAAQSGEALQSEEQAVLAEWQRRLDGEFSQHEQSKLQQQQLATLQEQSAALAMAQAAAEAAARAAEAAEARARNAEKERQQAIASARQKEAPAKASPIGGVSTKEDVKPAVVSRRAASIDWDSCARPQYPDESVRLGQQGTVTMEFSLDALGVVQDGRIIETSGTRRLDYRALSALSKCKFEPELVNGKAVESLTQLRFTWKLTR</sequence>
<dbReference type="PANTHER" id="PTHR33446">
    <property type="entry name" value="PROTEIN TONB-RELATED"/>
    <property type="match status" value="1"/>
</dbReference>
<feature type="coiled-coil region" evidence="10">
    <location>
        <begin position="113"/>
        <end position="147"/>
    </location>
</feature>
<reference evidence="13 14" key="1">
    <citation type="submission" date="2015-12" db="EMBL/GenBank/DDBJ databases">
        <authorList>
            <person name="Shamseldin A."/>
            <person name="Moawad H."/>
            <person name="Abd El-Rahim W.M."/>
            <person name="Sadowsky M.J."/>
        </authorList>
    </citation>
    <scope>NUCLEOTIDE SEQUENCE [LARGE SCALE GENOMIC DNA]</scope>
    <source>
        <strain evidence="13 14">SM2</strain>
    </source>
</reference>
<gene>
    <name evidence="13" type="ORF">AZF00_06720</name>
</gene>
<keyword evidence="5" id="KW-0997">Cell inner membrane</keyword>
<evidence type="ECO:0000256" key="11">
    <source>
        <dbReference type="SAM" id="Phobius"/>
    </source>
</evidence>
<evidence type="ECO:0000256" key="1">
    <source>
        <dbReference type="ARBA" id="ARBA00004383"/>
    </source>
</evidence>
<dbReference type="GO" id="GO:0055085">
    <property type="term" value="P:transmembrane transport"/>
    <property type="evidence" value="ECO:0007669"/>
    <property type="project" value="InterPro"/>
</dbReference>
<dbReference type="GO" id="GO:0031992">
    <property type="term" value="F:energy transducer activity"/>
    <property type="evidence" value="ECO:0007669"/>
    <property type="project" value="TreeGrafter"/>
</dbReference>
<keyword evidence="10" id="KW-0175">Coiled coil</keyword>
<keyword evidence="7" id="KW-0653">Protein transport</keyword>
<proteinExistence type="inferred from homology"/>
<dbReference type="InterPro" id="IPR037682">
    <property type="entry name" value="TonB_C"/>
</dbReference>
<dbReference type="GO" id="GO:0098797">
    <property type="term" value="C:plasma membrane protein complex"/>
    <property type="evidence" value="ECO:0007669"/>
    <property type="project" value="TreeGrafter"/>
</dbReference>
<keyword evidence="4" id="KW-1003">Cell membrane</keyword>
<evidence type="ECO:0000256" key="10">
    <source>
        <dbReference type="SAM" id="Coils"/>
    </source>
</evidence>